<evidence type="ECO:0008006" key="4">
    <source>
        <dbReference type="Google" id="ProtNLM"/>
    </source>
</evidence>
<sequence>MLMLESVAAGGVRIPPRNFYRLFSLSAGHRSRVRGLTETSCGKKFWRDNKRIRASSKEQFSSSGSEPVKRSVKPMGYHQLEDIAVWELKEEGEARLTPAETTRTLIEVNNSATLVFSGVASNETHQNVFCQDLPYLTDEHGSIYFQVMDEENLLQNLTSYENHVQVFIGLDSVDVLSEMQSFIQSEIDFGIDEFDDEDAIINGDYSDDNEGDIDDDDHGDDSDYEEEWDTVLDHEDDGDDGSEGTLVDWSKLETMRSSHPMYFARRLTEVVNDDPIDFMEQSPVGLSIQGILRTAYIEEHAILQKQISDNEFSDVDWSQNAKSSACKETSIAGINGHGHKSGSDQDDSKCAEELENDEGPGNGTSFYKLEMVKIQFISAHGHQTDVEIEDFRRARPDAIAHSAVKILSRFKAGGEKTIQALKSLCMRQKGMQVEEVALIGVDSLGIDLRVCSGTQVQTLRFPFKKRASSEYSAERQLNNILFPRLPKLQQRKKAQQAES</sequence>
<keyword evidence="3" id="KW-1185">Reference proteome</keyword>
<feature type="region of interest" description="Disordered" evidence="1">
    <location>
        <begin position="332"/>
        <end position="362"/>
    </location>
</feature>
<dbReference type="Proteomes" id="UP000249390">
    <property type="component" value="Unassembled WGS sequence"/>
</dbReference>
<reference evidence="2 3" key="1">
    <citation type="submission" date="2018-06" db="EMBL/GenBank/DDBJ databases">
        <title>The Genome of Cuscuta australis (Dodder) Provides Insight into the Evolution of Plant Parasitism.</title>
        <authorList>
            <person name="Liu H."/>
        </authorList>
    </citation>
    <scope>NUCLEOTIDE SEQUENCE [LARGE SCALE GENOMIC DNA]</scope>
    <source>
        <strain evidence="3">cv. Yunnan</strain>
        <tissue evidence="2">Vines</tissue>
    </source>
</reference>
<organism evidence="2 3">
    <name type="scientific">Cuscuta australis</name>
    <dbReference type="NCBI Taxonomy" id="267555"/>
    <lineage>
        <taxon>Eukaryota</taxon>
        <taxon>Viridiplantae</taxon>
        <taxon>Streptophyta</taxon>
        <taxon>Embryophyta</taxon>
        <taxon>Tracheophyta</taxon>
        <taxon>Spermatophyta</taxon>
        <taxon>Magnoliopsida</taxon>
        <taxon>eudicotyledons</taxon>
        <taxon>Gunneridae</taxon>
        <taxon>Pentapetalae</taxon>
        <taxon>asterids</taxon>
        <taxon>lamiids</taxon>
        <taxon>Solanales</taxon>
        <taxon>Convolvulaceae</taxon>
        <taxon>Cuscuteae</taxon>
        <taxon>Cuscuta</taxon>
        <taxon>Cuscuta subgen. Grammica</taxon>
        <taxon>Cuscuta sect. Cleistogrammica</taxon>
    </lineage>
</organism>
<gene>
    <name evidence="2" type="ORF">DM860_018204</name>
</gene>
<evidence type="ECO:0000313" key="2">
    <source>
        <dbReference type="EMBL" id="RAL54224.1"/>
    </source>
</evidence>
<dbReference type="SUPFAM" id="SSF50475">
    <property type="entry name" value="FMN-binding split barrel"/>
    <property type="match status" value="1"/>
</dbReference>
<accession>A0A328E886</accession>
<dbReference type="InterPro" id="IPR037119">
    <property type="entry name" value="Haem_oxidase_HugZ-like_sf"/>
</dbReference>
<proteinExistence type="predicted"/>
<protein>
    <recommendedName>
        <fullName evidence="4">DUF2470 domain-containing protein</fullName>
    </recommendedName>
</protein>
<feature type="region of interest" description="Disordered" evidence="1">
    <location>
        <begin position="199"/>
        <end position="226"/>
    </location>
</feature>
<comment type="caution">
    <text evidence="2">The sequence shown here is derived from an EMBL/GenBank/DDBJ whole genome shotgun (WGS) entry which is preliminary data.</text>
</comment>
<dbReference type="EMBL" id="NQVE01000012">
    <property type="protein sequence ID" value="RAL54224.1"/>
    <property type="molecule type" value="Genomic_DNA"/>
</dbReference>
<evidence type="ECO:0000256" key="1">
    <source>
        <dbReference type="SAM" id="MobiDB-lite"/>
    </source>
</evidence>
<dbReference type="Gene3D" id="3.20.180.10">
    <property type="entry name" value="PNP-oxidase-like"/>
    <property type="match status" value="1"/>
</dbReference>
<name>A0A328E886_9ASTE</name>
<feature type="compositionally biased region" description="Basic and acidic residues" evidence="1">
    <location>
        <begin position="341"/>
        <end position="352"/>
    </location>
</feature>
<dbReference type="PANTHER" id="PTHR13343:SF28">
    <property type="entry name" value="PENTATRICOPEPTIDE REPEAT (PPR) SUPERFAMILY PROTEIN"/>
    <property type="match status" value="1"/>
</dbReference>
<dbReference type="PANTHER" id="PTHR13343">
    <property type="entry name" value="CREG1 PROTEIN"/>
    <property type="match status" value="1"/>
</dbReference>
<dbReference type="AlphaFoldDB" id="A0A328E886"/>
<evidence type="ECO:0000313" key="3">
    <source>
        <dbReference type="Proteomes" id="UP000249390"/>
    </source>
</evidence>